<keyword evidence="4" id="KW-0999">Mitochondrion inner membrane</keyword>
<evidence type="ECO:0000256" key="7">
    <source>
        <dbReference type="SAM" id="MobiDB-lite"/>
    </source>
</evidence>
<comment type="subcellular location">
    <subcellularLocation>
        <location evidence="1">Mitochondrion membrane</location>
    </subcellularLocation>
</comment>
<keyword evidence="9" id="KW-1185">Reference proteome</keyword>
<evidence type="ECO:0000256" key="2">
    <source>
        <dbReference type="ARBA" id="ARBA00022692"/>
    </source>
</evidence>
<dbReference type="FunCoup" id="A0A5J5F364">
    <property type="interactions" value="19"/>
</dbReference>
<keyword evidence="2" id="KW-0812">Transmembrane</keyword>
<dbReference type="OrthoDB" id="77989at2759"/>
<dbReference type="SUPFAM" id="SSF103506">
    <property type="entry name" value="Mitochondrial carrier"/>
    <property type="match status" value="1"/>
</dbReference>
<dbReference type="PANTHER" id="PTHR24089">
    <property type="entry name" value="SOLUTE CARRIER FAMILY 25"/>
    <property type="match status" value="1"/>
</dbReference>
<feature type="compositionally biased region" description="Acidic residues" evidence="7">
    <location>
        <begin position="121"/>
        <end position="142"/>
    </location>
</feature>
<keyword evidence="5" id="KW-1133">Transmembrane helix</keyword>
<name>A0A5J5F364_9PEZI</name>
<keyword evidence="4" id="KW-0496">Mitochondrion</keyword>
<dbReference type="Proteomes" id="UP000326924">
    <property type="component" value="Unassembled WGS sequence"/>
</dbReference>
<feature type="compositionally biased region" description="Pro residues" evidence="7">
    <location>
        <begin position="12"/>
        <end position="22"/>
    </location>
</feature>
<keyword evidence="6" id="KW-0472">Membrane</keyword>
<sequence>MASHHSQFNQSPPNPLRPYYIPPPPVPFESSAPASSANTTYAAPSSYAILQDFHEYSSDYLDSPSAGEAIRRVLDQAILKYTSILISQPFEVAKTVLQCQYVPRKEGGRSKHHGPRGDTATTEEDVGDSEEEEAKEESEEDNPWTTFETEVCFYTQASLAPDTGPRKMTDRAGYVLEEKEAAPRPDYMIRKVNPSSVNDCLKALWAKEGVWGIWKGTNATFIHSVLVSTLEAWTTSFLSAVLSLPDPGVTEIADSTHPLASLGVAVAASALTALVLSPLDLIRTKLILTPASSKPRNLLPSLRTLPSYFIPPSLILPTTLHAVLPSFINLGTPYLLKAKLHLDPLLNPTAYNFLNFLSSSVELAVRLPLETVLRRAQIAEAKPERTIVPVGRYAGPIGTAWLIMKEEERGKWGIEGLYRGWRVGAWSNAGVLGLGLLGVQGGTTHEF</sequence>
<protein>
    <submittedName>
        <fullName evidence="8">Mitochondrial carrier domain-containing protein</fullName>
    </submittedName>
</protein>
<evidence type="ECO:0000256" key="4">
    <source>
        <dbReference type="ARBA" id="ARBA00022792"/>
    </source>
</evidence>
<feature type="region of interest" description="Disordered" evidence="7">
    <location>
        <begin position="1"/>
        <end position="22"/>
    </location>
</feature>
<evidence type="ECO:0000313" key="9">
    <source>
        <dbReference type="Proteomes" id="UP000326924"/>
    </source>
</evidence>
<dbReference type="AlphaFoldDB" id="A0A5J5F364"/>
<organism evidence="8 9">
    <name type="scientific">Sphaerosporella brunnea</name>
    <dbReference type="NCBI Taxonomy" id="1250544"/>
    <lineage>
        <taxon>Eukaryota</taxon>
        <taxon>Fungi</taxon>
        <taxon>Dikarya</taxon>
        <taxon>Ascomycota</taxon>
        <taxon>Pezizomycotina</taxon>
        <taxon>Pezizomycetes</taxon>
        <taxon>Pezizales</taxon>
        <taxon>Pyronemataceae</taxon>
        <taxon>Sphaerosporella</taxon>
    </lineage>
</organism>
<comment type="caution">
    <text evidence="8">The sequence shown here is derived from an EMBL/GenBank/DDBJ whole genome shotgun (WGS) entry which is preliminary data.</text>
</comment>
<evidence type="ECO:0000256" key="6">
    <source>
        <dbReference type="ARBA" id="ARBA00023136"/>
    </source>
</evidence>
<feature type="region of interest" description="Disordered" evidence="7">
    <location>
        <begin position="105"/>
        <end position="143"/>
    </location>
</feature>
<dbReference type="InterPro" id="IPR023395">
    <property type="entry name" value="MCP_dom_sf"/>
</dbReference>
<evidence type="ECO:0000256" key="3">
    <source>
        <dbReference type="ARBA" id="ARBA00022737"/>
    </source>
</evidence>
<reference evidence="8 9" key="1">
    <citation type="submission" date="2019-09" db="EMBL/GenBank/DDBJ databases">
        <title>Draft genome of the ectomycorrhizal ascomycete Sphaerosporella brunnea.</title>
        <authorList>
            <consortium name="DOE Joint Genome Institute"/>
            <person name="Benucci G.M."/>
            <person name="Marozzi G."/>
            <person name="Antonielli L."/>
            <person name="Sanchez S."/>
            <person name="Marco P."/>
            <person name="Wang X."/>
            <person name="Falini L.B."/>
            <person name="Barry K."/>
            <person name="Haridas S."/>
            <person name="Lipzen A."/>
            <person name="Labutti K."/>
            <person name="Grigoriev I.V."/>
            <person name="Murat C."/>
            <person name="Martin F."/>
            <person name="Albertini E."/>
            <person name="Donnini D."/>
            <person name="Bonito G."/>
        </authorList>
    </citation>
    <scope>NUCLEOTIDE SEQUENCE [LARGE SCALE GENOMIC DNA]</scope>
    <source>
        <strain evidence="8 9">Sb_GMNB300</strain>
    </source>
</reference>
<evidence type="ECO:0000313" key="8">
    <source>
        <dbReference type="EMBL" id="KAA8910432.1"/>
    </source>
</evidence>
<dbReference type="Gene3D" id="1.50.40.10">
    <property type="entry name" value="Mitochondrial carrier domain"/>
    <property type="match status" value="1"/>
</dbReference>
<proteinExistence type="predicted"/>
<evidence type="ECO:0000256" key="1">
    <source>
        <dbReference type="ARBA" id="ARBA00004325"/>
    </source>
</evidence>
<dbReference type="GO" id="GO:0031966">
    <property type="term" value="C:mitochondrial membrane"/>
    <property type="evidence" value="ECO:0007669"/>
    <property type="project" value="UniProtKB-SubCell"/>
</dbReference>
<gene>
    <name evidence="8" type="ORF">FN846DRAFT_809622</name>
</gene>
<keyword evidence="3" id="KW-0677">Repeat</keyword>
<evidence type="ECO:0000256" key="5">
    <source>
        <dbReference type="ARBA" id="ARBA00022989"/>
    </source>
</evidence>
<feature type="compositionally biased region" description="Polar residues" evidence="7">
    <location>
        <begin position="1"/>
        <end position="10"/>
    </location>
</feature>
<dbReference type="EMBL" id="VXIS01000046">
    <property type="protein sequence ID" value="KAA8910432.1"/>
    <property type="molecule type" value="Genomic_DNA"/>
</dbReference>
<dbReference type="InParanoid" id="A0A5J5F364"/>
<accession>A0A5J5F364</accession>